<dbReference type="InterPro" id="IPR001242">
    <property type="entry name" value="Condensation_dom"/>
</dbReference>
<proteinExistence type="predicted"/>
<dbReference type="InterPro" id="IPR025110">
    <property type="entry name" value="AMP-bd_C"/>
</dbReference>
<dbReference type="PROSITE" id="PS50075">
    <property type="entry name" value="CARRIER"/>
    <property type="match status" value="1"/>
</dbReference>
<dbReference type="SMART" id="SM00823">
    <property type="entry name" value="PKS_PP"/>
    <property type="match status" value="1"/>
</dbReference>
<dbReference type="NCBIfam" id="TIGR01733">
    <property type="entry name" value="AA-adenyl-dom"/>
    <property type="match status" value="1"/>
</dbReference>
<protein>
    <submittedName>
        <fullName evidence="2">Non-ribosomal peptide synthetase</fullName>
    </submittedName>
</protein>
<dbReference type="Pfam" id="PF00550">
    <property type="entry name" value="PP-binding"/>
    <property type="match status" value="1"/>
</dbReference>
<dbReference type="PANTHER" id="PTHR45527:SF1">
    <property type="entry name" value="FATTY ACID SYNTHASE"/>
    <property type="match status" value="1"/>
</dbReference>
<dbReference type="PANTHER" id="PTHR45527">
    <property type="entry name" value="NONRIBOSOMAL PEPTIDE SYNTHETASE"/>
    <property type="match status" value="1"/>
</dbReference>
<gene>
    <name evidence="2" type="ORF">M5I08_04850</name>
</gene>
<feature type="domain" description="Carrier" evidence="1">
    <location>
        <begin position="961"/>
        <end position="1035"/>
    </location>
</feature>
<dbReference type="InterPro" id="IPR020845">
    <property type="entry name" value="AMP-binding_CS"/>
</dbReference>
<dbReference type="Proteomes" id="UP001056610">
    <property type="component" value="Chromosome"/>
</dbReference>
<dbReference type="RefSeq" id="WP_219066733.1">
    <property type="nucleotide sequence ID" value="NZ_CAJUXY010000010.1"/>
</dbReference>
<reference evidence="2" key="1">
    <citation type="submission" date="2022-05" db="EMBL/GenBank/DDBJ databases">
        <title>A methanotrophic Mycobacterium dominates a cave microbial ecosystem.</title>
        <authorList>
            <person name="Van Spanning R.J.M."/>
            <person name="Guan Q."/>
            <person name="Melkonian C."/>
            <person name="Gallant J."/>
            <person name="Polerecky L."/>
            <person name="Flot J.-F."/>
            <person name="Brandt B.W."/>
            <person name="Braster M."/>
            <person name="Iturbe Espinoza P."/>
            <person name="Aerts J."/>
            <person name="Meima-Franke M."/>
            <person name="Piersma S.R."/>
            <person name="Bunduc C."/>
            <person name="Ummels R."/>
            <person name="Pain A."/>
            <person name="Fleming E.J."/>
            <person name="van der Wel N."/>
            <person name="Gherman V.D."/>
            <person name="Sarbu S.M."/>
            <person name="Bodelier P.L.E."/>
            <person name="Bitter W."/>
        </authorList>
    </citation>
    <scope>NUCLEOTIDE SEQUENCE</scope>
    <source>
        <strain evidence="2">Sulfur Cave</strain>
    </source>
</reference>
<keyword evidence="3" id="KW-1185">Reference proteome</keyword>
<evidence type="ECO:0000313" key="3">
    <source>
        <dbReference type="Proteomes" id="UP001056610"/>
    </source>
</evidence>
<sequence length="1472" mass="158318">MTAANTGAPPAIEDVMALSPLQEGLYSHTVLSGLTDGSGDGPVEDPYLIGMTADITGPLDVKLLKQCAAAMLVRHPNLRASFVSRDIPRPVQIVPSRVDLPWRQVRGEPEDIEKLAAAERSRPFDFERTPAIRFLLIELPHDRWHLVITAHHIVIDGWSLPVFAVEMIALYGAGGDPNTLPVQPRPYRDYIGWLNARDSSASEEVWREHLAGLPGPTLLSAAMATEASHAGLPRRTELRVDRAATDRLNDGARSRGITVNTLMQMAWALVLSRLTDRHDVVFGVTVSGRPAELSGVETMIGLFINTVPLRVRLDPDAGVGPQCLALQRTAALLREHSYLSHAQLRALGGVGEMFDTLLVYENFPTAGLAEHGELTAGGVTFRPVELESVSHFPVALAAHMAEGELVVLVEVLDGALGATSAELLGHRVLATAGRLLSLWEHRLREVSVLFDDETRPLTAAARPPARSSAGFHTRFAAIAEANPDATALSWAGGTMTYAGLDAAANRLASALTESGVEPETPVAIKLARGHQYVVAMLAVLKAGAMCVPLEPEMPPERVKSILRQTAAANVIDESVTSSAEHAPADFLPVDVHAEQAAYVVFTSGTTGEPKGVIGTHGALGAYADDHIGAVLRSAAARLGRRLRIAHVWSFAFDAAWQPLVALLDGHAVHIVDEHTQRDAEALLRTIVEHRIDMIDTTPSMFAQLRAFGLLTDVPLAVLALGGEATGPPSWNAVRDECFRSGMAAYNCYGPTETTVEAVVATICDHKEPSIGCPTEQTRGYVLDSALRPVPYGAAGELYLAGAQLARGYLGRTAETAIRFTADPFASGERMYRTGDVVRRQPDGSLQYLGRADAQVKIRGYRVEPGEIAAALQEHPGVRHADVMVREHRGGARLTAYVLPVNGATPAPAELRGMLSERLPRYMVPQRIVLVDEIPLTANGKLDEAALADIDAAETTEAAPETDTESALAELLAEFLGTPDPTQVDVTADFAQVGLDSIMALSVVQAARRRGIPLRARLILECGNIRELAAAIDTESAPATRPADDSDKPIPLLPNALWLYEYGEPRRLAQTEAIRLPENVTGEQLRTALTAIVDGREVLHTRLDRTSMTLISAPATDVLEEVAVTGDLGAAVTSQAKQALEGLDPEKGRLLAASWLRPPSGGSVLLLTAHVLAMDPASWRVVVGELDTALHAVAAGNEPPPIREHTSYRRWAKALIQRAEILDTERFWVSQLDGEDPDLGARRVDPGRDRAGDLLVRSAASGAEVSRRLVESDVPIFDLLVAAAARTVTRWRQSRGQSAPPPLLALETHGRADAVVQGAGDDAIDTTDTVGLLSAIYPLRVQSTDPHRVRDQLAAIPGAGIDYGLLRYLRADTAQQLRRRPQPQLLLNYLGRTDVGDIGTGPRLDRELLAGLPLVPQPGLAVRHELTIMAALVGAADQYILLTQWRALPDVLSEAELSALQALWQQSLQETVP</sequence>
<evidence type="ECO:0000313" key="2">
    <source>
        <dbReference type="EMBL" id="UQX11762.1"/>
    </source>
</evidence>
<dbReference type="Pfam" id="PF00668">
    <property type="entry name" value="Condensation"/>
    <property type="match status" value="2"/>
</dbReference>
<dbReference type="EMBL" id="CP097320">
    <property type="protein sequence ID" value="UQX11762.1"/>
    <property type="molecule type" value="Genomic_DNA"/>
</dbReference>
<accession>A0ABY4QMM3</accession>
<name>A0ABY4QMM3_9MYCO</name>
<dbReference type="InterPro" id="IPR009081">
    <property type="entry name" value="PP-bd_ACP"/>
</dbReference>
<evidence type="ECO:0000259" key="1">
    <source>
        <dbReference type="PROSITE" id="PS50075"/>
    </source>
</evidence>
<dbReference type="InterPro" id="IPR020806">
    <property type="entry name" value="PKS_PP-bd"/>
</dbReference>
<dbReference type="InterPro" id="IPR010071">
    <property type="entry name" value="AA_adenyl_dom"/>
</dbReference>
<dbReference type="Pfam" id="PF00501">
    <property type="entry name" value="AMP-binding"/>
    <property type="match status" value="1"/>
</dbReference>
<dbReference type="CDD" id="cd05930">
    <property type="entry name" value="A_NRPS"/>
    <property type="match status" value="1"/>
</dbReference>
<dbReference type="PROSITE" id="PS00455">
    <property type="entry name" value="AMP_BINDING"/>
    <property type="match status" value="1"/>
</dbReference>
<dbReference type="SMART" id="SM01294">
    <property type="entry name" value="PKS_PP_betabranch"/>
    <property type="match status" value="1"/>
</dbReference>
<dbReference type="Pfam" id="PF13193">
    <property type="entry name" value="AMP-binding_C"/>
    <property type="match status" value="1"/>
</dbReference>
<dbReference type="InterPro" id="IPR000873">
    <property type="entry name" value="AMP-dep_synth/lig_dom"/>
</dbReference>
<organism evidence="2 3">
    <name type="scientific">Candidatus Mycobacterium methanotrophicum</name>
    <dbReference type="NCBI Taxonomy" id="2943498"/>
    <lineage>
        <taxon>Bacteria</taxon>
        <taxon>Bacillati</taxon>
        <taxon>Actinomycetota</taxon>
        <taxon>Actinomycetes</taxon>
        <taxon>Mycobacteriales</taxon>
        <taxon>Mycobacteriaceae</taxon>
        <taxon>Mycobacterium</taxon>
    </lineage>
</organism>